<organism evidence="1 2">
    <name type="scientific">Clathrospora elynae</name>
    <dbReference type="NCBI Taxonomy" id="706981"/>
    <lineage>
        <taxon>Eukaryota</taxon>
        <taxon>Fungi</taxon>
        <taxon>Dikarya</taxon>
        <taxon>Ascomycota</taxon>
        <taxon>Pezizomycotina</taxon>
        <taxon>Dothideomycetes</taxon>
        <taxon>Pleosporomycetidae</taxon>
        <taxon>Pleosporales</taxon>
        <taxon>Diademaceae</taxon>
        <taxon>Clathrospora</taxon>
    </lineage>
</organism>
<protein>
    <submittedName>
        <fullName evidence="1">Uncharacterized protein</fullName>
    </submittedName>
</protein>
<dbReference type="AlphaFoldDB" id="A0A6A5S3E3"/>
<accession>A0A6A5S3E3</accession>
<reference evidence="1" key="1">
    <citation type="journal article" date="2020" name="Stud. Mycol.">
        <title>101 Dothideomycetes genomes: a test case for predicting lifestyles and emergence of pathogens.</title>
        <authorList>
            <person name="Haridas S."/>
            <person name="Albert R."/>
            <person name="Binder M."/>
            <person name="Bloem J."/>
            <person name="Labutti K."/>
            <person name="Salamov A."/>
            <person name="Andreopoulos B."/>
            <person name="Baker S."/>
            <person name="Barry K."/>
            <person name="Bills G."/>
            <person name="Bluhm B."/>
            <person name="Cannon C."/>
            <person name="Castanera R."/>
            <person name="Culley D."/>
            <person name="Daum C."/>
            <person name="Ezra D."/>
            <person name="Gonzalez J."/>
            <person name="Henrissat B."/>
            <person name="Kuo A."/>
            <person name="Liang C."/>
            <person name="Lipzen A."/>
            <person name="Lutzoni F."/>
            <person name="Magnuson J."/>
            <person name="Mondo S."/>
            <person name="Nolan M."/>
            <person name="Ohm R."/>
            <person name="Pangilinan J."/>
            <person name="Park H.-J."/>
            <person name="Ramirez L."/>
            <person name="Alfaro M."/>
            <person name="Sun H."/>
            <person name="Tritt A."/>
            <person name="Yoshinaga Y."/>
            <person name="Zwiers L.-H."/>
            <person name="Turgeon B."/>
            <person name="Goodwin S."/>
            <person name="Spatafora J."/>
            <person name="Crous P."/>
            <person name="Grigoriev I."/>
        </authorList>
    </citation>
    <scope>NUCLEOTIDE SEQUENCE</scope>
    <source>
        <strain evidence="1">CBS 161.51</strain>
    </source>
</reference>
<name>A0A6A5S3E3_9PLEO</name>
<evidence type="ECO:0000313" key="1">
    <source>
        <dbReference type="EMBL" id="KAF1935171.1"/>
    </source>
</evidence>
<keyword evidence="2" id="KW-1185">Reference proteome</keyword>
<sequence length="51" mass="5910">MQTRQLAWPYQYNLEREDTAQHANKAASMALQYNPEPEVEDGLAMPFPPLF</sequence>
<evidence type="ECO:0000313" key="2">
    <source>
        <dbReference type="Proteomes" id="UP000800038"/>
    </source>
</evidence>
<gene>
    <name evidence="1" type="ORF">EJ02DRAFT_428681</name>
</gene>
<proteinExistence type="predicted"/>
<dbReference type="EMBL" id="ML976304">
    <property type="protein sequence ID" value="KAF1935171.1"/>
    <property type="molecule type" value="Genomic_DNA"/>
</dbReference>
<dbReference type="Proteomes" id="UP000800038">
    <property type="component" value="Unassembled WGS sequence"/>
</dbReference>